<organism evidence="2 3">
    <name type="scientific">Rubrobacter tropicus</name>
    <dbReference type="NCBI Taxonomy" id="2653851"/>
    <lineage>
        <taxon>Bacteria</taxon>
        <taxon>Bacillati</taxon>
        <taxon>Actinomycetota</taxon>
        <taxon>Rubrobacteria</taxon>
        <taxon>Rubrobacterales</taxon>
        <taxon>Rubrobacteraceae</taxon>
        <taxon>Rubrobacter</taxon>
    </lineage>
</organism>
<dbReference type="Proteomes" id="UP000501452">
    <property type="component" value="Chromosome"/>
</dbReference>
<keyword evidence="1" id="KW-1133">Transmembrane helix</keyword>
<feature type="transmembrane region" description="Helical" evidence="1">
    <location>
        <begin position="71"/>
        <end position="87"/>
    </location>
</feature>
<feature type="transmembrane region" description="Helical" evidence="1">
    <location>
        <begin position="45"/>
        <end position="64"/>
    </location>
</feature>
<feature type="transmembrane region" description="Helical" evidence="1">
    <location>
        <begin position="93"/>
        <end position="109"/>
    </location>
</feature>
<accession>A0A6G8QA26</accession>
<dbReference type="KEGG" id="rub:GBA63_12330"/>
<dbReference type="RefSeq" id="WP_166176520.1">
    <property type="nucleotide sequence ID" value="NZ_CP045119.1"/>
</dbReference>
<protein>
    <submittedName>
        <fullName evidence="2">Uncharacterized protein</fullName>
    </submittedName>
</protein>
<dbReference type="AlphaFoldDB" id="A0A6G8QA26"/>
<dbReference type="EMBL" id="CP045119">
    <property type="protein sequence ID" value="QIN83335.1"/>
    <property type="molecule type" value="Genomic_DNA"/>
</dbReference>
<feature type="transmembrane region" description="Helical" evidence="1">
    <location>
        <begin position="21"/>
        <end position="39"/>
    </location>
</feature>
<keyword evidence="1" id="KW-0472">Membrane</keyword>
<gene>
    <name evidence="2" type="ORF">GBA63_12330</name>
</gene>
<feature type="transmembrane region" description="Helical" evidence="1">
    <location>
        <begin position="144"/>
        <end position="162"/>
    </location>
</feature>
<evidence type="ECO:0000313" key="3">
    <source>
        <dbReference type="Proteomes" id="UP000501452"/>
    </source>
</evidence>
<keyword evidence="1" id="KW-0812">Transmembrane</keyword>
<evidence type="ECO:0000313" key="2">
    <source>
        <dbReference type="EMBL" id="QIN83335.1"/>
    </source>
</evidence>
<proteinExistence type="predicted"/>
<keyword evidence="3" id="KW-1185">Reference proteome</keyword>
<name>A0A6G8QA26_9ACTN</name>
<sequence>MTSIEAPHAHDRWRDLLMHRWPTVLGVAVATMTALDLGADAGFVPPLPVLIVLMALVYVGAAALGRRRASWVVLLVALPVAFFLPQTSWVNPLVVLLAAAAAFLVLGVVRGQRLSEPGGLALQAAGVLVFGAIALAALSAAPGAGVYLVAFALFGHAAWDTFHYLKDRVVTRPYAEFCGVLDLVLGVVILVLA</sequence>
<feature type="transmembrane region" description="Helical" evidence="1">
    <location>
        <begin position="174"/>
        <end position="192"/>
    </location>
</feature>
<evidence type="ECO:0000256" key="1">
    <source>
        <dbReference type="SAM" id="Phobius"/>
    </source>
</evidence>
<reference evidence="2 3" key="1">
    <citation type="submission" date="2019-10" db="EMBL/GenBank/DDBJ databases">
        <title>Rubrobacter sp nov SCSIO 52090 isolated from a deep-sea sediment in the South China Sea.</title>
        <authorList>
            <person name="Chen R.W."/>
        </authorList>
    </citation>
    <scope>NUCLEOTIDE SEQUENCE [LARGE SCALE GENOMIC DNA]</scope>
    <source>
        <strain evidence="2 3">SCSIO 52909</strain>
    </source>
</reference>